<accession>A0A5M3ZBP8</accession>
<proteinExistence type="inferred from homology"/>
<dbReference type="PROSITE" id="PS50255">
    <property type="entry name" value="CYTOCHROME_B5_2"/>
    <property type="match status" value="1"/>
</dbReference>
<name>A0A5M3ZBP8_ASPTE</name>
<feature type="compositionally biased region" description="Pro residues" evidence="2">
    <location>
        <begin position="191"/>
        <end position="200"/>
    </location>
</feature>
<keyword evidence="1" id="KW-0812">Transmembrane</keyword>
<feature type="compositionally biased region" description="Pro residues" evidence="2">
    <location>
        <begin position="172"/>
        <end position="181"/>
    </location>
</feature>
<gene>
    <name evidence="3" type="ORF">ATEIFO6365_0013000700</name>
</gene>
<comment type="caution">
    <text evidence="3">The sequence shown here is derived from an EMBL/GenBank/DDBJ whole genome shotgun (WGS) entry which is preliminary data.</text>
</comment>
<reference evidence="3 4" key="1">
    <citation type="submission" date="2020-01" db="EMBL/GenBank/DDBJ databases">
        <title>Aspergillus terreus IFO 6365 whole genome shotgun sequence.</title>
        <authorList>
            <person name="Kanamasa S."/>
            <person name="Takahashi H."/>
        </authorList>
    </citation>
    <scope>NUCLEOTIDE SEQUENCE [LARGE SCALE GENOMIC DNA]</scope>
    <source>
        <strain evidence="3 4">IFO 6365</strain>
    </source>
</reference>
<dbReference type="GO" id="GO:0004128">
    <property type="term" value="F:cytochrome-b5 reductase activity, acting on NAD(P)H"/>
    <property type="evidence" value="ECO:0007669"/>
    <property type="project" value="TreeGrafter"/>
</dbReference>
<sequence length="388" mass="40818">MNHHAKPGKARLEVGFLAVPDHPVTWQLIICFLLVIIPLLNHRAQTMGWVGVATLIATACYLLYRHPPSTWTPDPIPPSAPVEPSSEPPGSTATKDATSNTIRSAPNAPDNEGDIEDSQSTPKASASNAPALEVPTLNLGNESNAESSSDASIPIPASPSASNGVENTPPNILMPPPPPSQPSSGSSSSLMPPPPPPRLRPTPQQQAPSLLAPPRAYPPRPKPSTGNAALRPPPSAAANARARPSTGLAPPATPSVKPANNASKRAVLEPGFSPLDWAALTANPKHNLRGANVPPHPIRVTPSMLKAQNGRKGTDAWTSYQGKVYNITPYLPFHPGGKGELLRGAGKDSGQLFFEIHPWVNWDAILGECLVGILVSENEPENALDAMD</sequence>
<dbReference type="Pfam" id="PF00173">
    <property type="entry name" value="Cyt-b5"/>
    <property type="match status" value="1"/>
</dbReference>
<dbReference type="InterPro" id="IPR051872">
    <property type="entry name" value="Cytochrome_b5/Flavoprotein_Rdt"/>
</dbReference>
<dbReference type="AlphaFoldDB" id="A0A5M3ZBP8"/>
<dbReference type="InterPro" id="IPR001199">
    <property type="entry name" value="Cyt_B5-like_heme/steroid-bd"/>
</dbReference>
<dbReference type="GO" id="GO:0020037">
    <property type="term" value="F:heme binding"/>
    <property type="evidence" value="ECO:0007669"/>
    <property type="project" value="UniProtKB-UniRule"/>
</dbReference>
<organism evidence="3 4">
    <name type="scientific">Aspergillus terreus</name>
    <dbReference type="NCBI Taxonomy" id="33178"/>
    <lineage>
        <taxon>Eukaryota</taxon>
        <taxon>Fungi</taxon>
        <taxon>Dikarya</taxon>
        <taxon>Ascomycota</taxon>
        <taxon>Pezizomycotina</taxon>
        <taxon>Eurotiomycetes</taxon>
        <taxon>Eurotiomycetidae</taxon>
        <taxon>Eurotiales</taxon>
        <taxon>Aspergillaceae</taxon>
        <taxon>Aspergillus</taxon>
        <taxon>Aspergillus subgen. Circumdati</taxon>
    </lineage>
</organism>
<dbReference type="SUPFAM" id="SSF55856">
    <property type="entry name" value="Cytochrome b5-like heme/steroid binding domain"/>
    <property type="match status" value="1"/>
</dbReference>
<feature type="compositionally biased region" description="Low complexity" evidence="2">
    <location>
        <begin position="141"/>
        <end position="162"/>
    </location>
</feature>
<keyword evidence="1" id="KW-0408">Iron</keyword>
<comment type="caution">
    <text evidence="1">Lacks conserved residue(s) required for the propagation of feature annotation.</text>
</comment>
<comment type="similarity">
    <text evidence="1">Belongs to the cytochrome b5 family.</text>
</comment>
<evidence type="ECO:0000313" key="3">
    <source>
        <dbReference type="EMBL" id="GFF20673.1"/>
    </source>
</evidence>
<evidence type="ECO:0000313" key="4">
    <source>
        <dbReference type="Proteomes" id="UP000452235"/>
    </source>
</evidence>
<dbReference type="Proteomes" id="UP000452235">
    <property type="component" value="Unassembled WGS sequence"/>
</dbReference>
<keyword evidence="4" id="KW-1185">Reference proteome</keyword>
<dbReference type="InterPro" id="IPR018506">
    <property type="entry name" value="Cyt_B5_heme-BS"/>
</dbReference>
<keyword evidence="1" id="KW-1133">Transmembrane helix</keyword>
<dbReference type="FunFam" id="3.10.120.10:FF:000001">
    <property type="entry name" value="Cytochrome b5 reductase 4"/>
    <property type="match status" value="1"/>
</dbReference>
<keyword evidence="1" id="KW-0472">Membrane</keyword>
<dbReference type="SMART" id="SM01117">
    <property type="entry name" value="Cyt-b5"/>
    <property type="match status" value="1"/>
</dbReference>
<dbReference type="GO" id="GO:0046872">
    <property type="term" value="F:metal ion binding"/>
    <property type="evidence" value="ECO:0007669"/>
    <property type="project" value="UniProtKB-UniRule"/>
</dbReference>
<keyword evidence="1" id="KW-0479">Metal-binding</keyword>
<feature type="compositionally biased region" description="Low complexity" evidence="2">
    <location>
        <begin position="82"/>
        <end position="91"/>
    </location>
</feature>
<dbReference type="EMBL" id="BLJY01000013">
    <property type="protein sequence ID" value="GFF20673.1"/>
    <property type="molecule type" value="Genomic_DNA"/>
</dbReference>
<dbReference type="GO" id="GO:0005737">
    <property type="term" value="C:cytoplasm"/>
    <property type="evidence" value="ECO:0007669"/>
    <property type="project" value="TreeGrafter"/>
</dbReference>
<feature type="transmembrane region" description="Helical" evidence="1">
    <location>
        <begin position="24"/>
        <end position="40"/>
    </location>
</feature>
<dbReference type="InterPro" id="IPR036400">
    <property type="entry name" value="Cyt_B5-like_heme/steroid_sf"/>
</dbReference>
<feature type="transmembrane region" description="Helical" evidence="1">
    <location>
        <begin position="47"/>
        <end position="64"/>
    </location>
</feature>
<dbReference type="VEuPathDB" id="FungiDB:ATEG_09496"/>
<evidence type="ECO:0000256" key="2">
    <source>
        <dbReference type="SAM" id="MobiDB-lite"/>
    </source>
</evidence>
<keyword evidence="1" id="KW-0349">Heme</keyword>
<dbReference type="PANTHER" id="PTHR46237:SF1">
    <property type="entry name" value="CYTOCHROME B5 REDUCTASE 4"/>
    <property type="match status" value="1"/>
</dbReference>
<evidence type="ECO:0000256" key="1">
    <source>
        <dbReference type="RuleBase" id="RU362121"/>
    </source>
</evidence>
<feature type="compositionally biased region" description="Polar residues" evidence="2">
    <location>
        <begin position="118"/>
        <end position="128"/>
    </location>
</feature>
<dbReference type="Gene3D" id="3.10.120.10">
    <property type="entry name" value="Cytochrome b5-like heme/steroid binding domain"/>
    <property type="match status" value="1"/>
</dbReference>
<feature type="compositionally biased region" description="Polar residues" evidence="2">
    <location>
        <begin position="92"/>
        <end position="104"/>
    </location>
</feature>
<feature type="compositionally biased region" description="Low complexity" evidence="2">
    <location>
        <begin position="223"/>
        <end position="245"/>
    </location>
</feature>
<feature type="region of interest" description="Disordered" evidence="2">
    <location>
        <begin position="74"/>
        <end position="260"/>
    </location>
</feature>
<protein>
    <submittedName>
        <fullName evidence="3">Heme/steroid binding protein</fullName>
    </submittedName>
</protein>
<dbReference type="OrthoDB" id="432299at2759"/>
<dbReference type="PROSITE" id="PS00191">
    <property type="entry name" value="CYTOCHROME_B5_1"/>
    <property type="match status" value="1"/>
</dbReference>
<dbReference type="PANTHER" id="PTHR46237">
    <property type="entry name" value="CYTOCHROME B5 REDUCTASE 4 FAMILY MEMBER"/>
    <property type="match status" value="1"/>
</dbReference>
<feature type="compositionally biased region" description="Low complexity" evidence="2">
    <location>
        <begin position="201"/>
        <end position="214"/>
    </location>
</feature>